<dbReference type="EMBL" id="BART01008968">
    <property type="protein sequence ID" value="GAG60657.1"/>
    <property type="molecule type" value="Genomic_DNA"/>
</dbReference>
<name>X0ZRI3_9ZZZZ</name>
<dbReference type="SUPFAM" id="SSF52540">
    <property type="entry name" value="P-loop containing nucleoside triphosphate hydrolases"/>
    <property type="match status" value="1"/>
</dbReference>
<reference evidence="1" key="1">
    <citation type="journal article" date="2014" name="Front. Microbiol.">
        <title>High frequency of phylogenetically diverse reductive dehalogenase-homologous genes in deep subseafloor sedimentary metagenomes.</title>
        <authorList>
            <person name="Kawai M."/>
            <person name="Futagami T."/>
            <person name="Toyoda A."/>
            <person name="Takaki Y."/>
            <person name="Nishi S."/>
            <person name="Hori S."/>
            <person name="Arai W."/>
            <person name="Tsubouchi T."/>
            <person name="Morono Y."/>
            <person name="Uchiyama I."/>
            <person name="Ito T."/>
            <person name="Fujiyama A."/>
            <person name="Inagaki F."/>
            <person name="Takami H."/>
        </authorList>
    </citation>
    <scope>NUCLEOTIDE SEQUENCE</scope>
    <source>
        <strain evidence="1">Expedition CK06-06</strain>
    </source>
</reference>
<comment type="caution">
    <text evidence="1">The sequence shown here is derived from an EMBL/GenBank/DDBJ whole genome shotgun (WGS) entry which is preliminary data.</text>
</comment>
<evidence type="ECO:0008006" key="2">
    <source>
        <dbReference type="Google" id="ProtNLM"/>
    </source>
</evidence>
<feature type="non-terminal residue" evidence="1">
    <location>
        <position position="1"/>
    </location>
</feature>
<dbReference type="InterPro" id="IPR027417">
    <property type="entry name" value="P-loop_NTPase"/>
</dbReference>
<dbReference type="Gene3D" id="3.40.50.300">
    <property type="entry name" value="P-loop containing nucleotide triphosphate hydrolases"/>
    <property type="match status" value="1"/>
</dbReference>
<organism evidence="1">
    <name type="scientific">marine sediment metagenome</name>
    <dbReference type="NCBI Taxonomy" id="412755"/>
    <lineage>
        <taxon>unclassified sequences</taxon>
        <taxon>metagenomes</taxon>
        <taxon>ecological metagenomes</taxon>
    </lineage>
</organism>
<dbReference type="AlphaFoldDB" id="X0ZRI3"/>
<gene>
    <name evidence="1" type="ORF">S01H4_20014</name>
</gene>
<protein>
    <recommendedName>
        <fullName evidence="2">G domain-containing protein</fullName>
    </recommendedName>
</protein>
<accession>X0ZRI3</accession>
<proteinExistence type="predicted"/>
<evidence type="ECO:0000313" key="1">
    <source>
        <dbReference type="EMBL" id="GAG60657.1"/>
    </source>
</evidence>
<sequence>ESKKADIILLVVDGSCRLSEQEHTVYAELLEKYKNKIILVSNKSDLVKTCSIN</sequence>